<dbReference type="SUPFAM" id="SSF56281">
    <property type="entry name" value="Metallo-hydrolase/oxidoreductase"/>
    <property type="match status" value="1"/>
</dbReference>
<dbReference type="PANTHER" id="PTHR43546">
    <property type="entry name" value="UPF0173 METAL-DEPENDENT HYDROLASE MJ1163-RELATED"/>
    <property type="match status" value="1"/>
</dbReference>
<dbReference type="AlphaFoldDB" id="A0A7C1G222"/>
<dbReference type="Gene3D" id="3.60.15.10">
    <property type="entry name" value="Ribonuclease Z/Hydroxyacylglutathione hydrolase-like"/>
    <property type="match status" value="1"/>
</dbReference>
<dbReference type="Pfam" id="PF12706">
    <property type="entry name" value="Lactamase_B_2"/>
    <property type="match status" value="1"/>
</dbReference>
<dbReference type="InterPro" id="IPR001279">
    <property type="entry name" value="Metallo-B-lactamas"/>
</dbReference>
<evidence type="ECO:0000313" key="2">
    <source>
        <dbReference type="EMBL" id="HEF64172.1"/>
    </source>
</evidence>
<feature type="domain" description="Metallo-beta-lactamase" evidence="1">
    <location>
        <begin position="24"/>
        <end position="232"/>
    </location>
</feature>
<protein>
    <submittedName>
        <fullName evidence="2">MBL fold metallo-hydrolase</fullName>
    </submittedName>
</protein>
<dbReference type="InterPro" id="IPR050114">
    <property type="entry name" value="UPF0173_UPF0282_UlaG_hydrolase"/>
</dbReference>
<dbReference type="SMART" id="SM00849">
    <property type="entry name" value="Lactamase_B"/>
    <property type="match status" value="1"/>
</dbReference>
<reference evidence="2" key="1">
    <citation type="journal article" date="2020" name="mSystems">
        <title>Genome- and Community-Level Interaction Insights into Carbon Utilization and Element Cycling Functions of Hydrothermarchaeota in Hydrothermal Sediment.</title>
        <authorList>
            <person name="Zhou Z."/>
            <person name="Liu Y."/>
            <person name="Xu W."/>
            <person name="Pan J."/>
            <person name="Luo Z.H."/>
            <person name="Li M."/>
        </authorList>
    </citation>
    <scope>NUCLEOTIDE SEQUENCE [LARGE SCALE GENOMIC DNA]</scope>
    <source>
        <strain evidence="2">SpSt-222</strain>
    </source>
</reference>
<accession>A0A7C1G222</accession>
<dbReference type="EMBL" id="DSJL01000001">
    <property type="protein sequence ID" value="HEF64172.1"/>
    <property type="molecule type" value="Genomic_DNA"/>
</dbReference>
<sequence length="278" mass="30039">MGTLGQMLSDLAAREHAVGLVRLGQASIALAGGGRIVLIDPFLSPHPDRLVPPPITPDELTMVDLVLVTHEHWDHLDAAACVGIARAAPQALFACPEPVVSQLTAAGISEERVRGVRPGRAYELAGVTVWPVAAKHGLHTADAYSFGEVNGVPRFLGYVVEFGGVRLYHAGDTIVYDELGETVRALEPQVALLPINGRDWYREREDIVGNLDIREAAHLAVEIGAELLVPLHYDMFAVNLADPGALVRYVHDRQLPVNVLVLQVAQPVLLQPVRTVGR</sequence>
<name>A0A7C1G222_THERO</name>
<dbReference type="PANTHER" id="PTHR43546:SF3">
    <property type="entry name" value="UPF0173 METAL-DEPENDENT HYDROLASE MJ1163"/>
    <property type="match status" value="1"/>
</dbReference>
<keyword evidence="2" id="KW-0378">Hydrolase</keyword>
<proteinExistence type="predicted"/>
<organism evidence="2">
    <name type="scientific">Thermomicrobium roseum</name>
    <dbReference type="NCBI Taxonomy" id="500"/>
    <lineage>
        <taxon>Bacteria</taxon>
        <taxon>Pseudomonadati</taxon>
        <taxon>Thermomicrobiota</taxon>
        <taxon>Thermomicrobia</taxon>
        <taxon>Thermomicrobiales</taxon>
        <taxon>Thermomicrobiaceae</taxon>
        <taxon>Thermomicrobium</taxon>
    </lineage>
</organism>
<gene>
    <name evidence="2" type="ORF">ENP47_00945</name>
</gene>
<evidence type="ECO:0000259" key="1">
    <source>
        <dbReference type="SMART" id="SM00849"/>
    </source>
</evidence>
<comment type="caution">
    <text evidence="2">The sequence shown here is derived from an EMBL/GenBank/DDBJ whole genome shotgun (WGS) entry which is preliminary data.</text>
</comment>
<dbReference type="InterPro" id="IPR036866">
    <property type="entry name" value="RibonucZ/Hydroxyglut_hydro"/>
</dbReference>
<dbReference type="GO" id="GO:0016787">
    <property type="term" value="F:hydrolase activity"/>
    <property type="evidence" value="ECO:0007669"/>
    <property type="project" value="UniProtKB-KW"/>
</dbReference>